<protein>
    <submittedName>
        <fullName evidence="2">Uncharacterized protein</fullName>
    </submittedName>
</protein>
<evidence type="ECO:0000313" key="3">
    <source>
        <dbReference type="Proteomes" id="UP000239549"/>
    </source>
</evidence>
<gene>
    <name evidence="2" type="ORF">DCCM_2749</name>
</gene>
<sequence length="47" mass="5024">MFIYLPSFPKTAVNNLTSQAGGYTHDIEEAKEPPPYFPGGGGNIPAQ</sequence>
<keyword evidence="3" id="KW-1185">Reference proteome</keyword>
<feature type="compositionally biased region" description="Gly residues" evidence="1">
    <location>
        <begin position="38"/>
        <end position="47"/>
    </location>
</feature>
<evidence type="ECO:0000313" key="2">
    <source>
        <dbReference type="EMBL" id="GBF33643.1"/>
    </source>
</evidence>
<dbReference type="Proteomes" id="UP000239549">
    <property type="component" value="Unassembled WGS sequence"/>
</dbReference>
<proteinExistence type="predicted"/>
<reference evidence="3" key="1">
    <citation type="submission" date="2018-02" db="EMBL/GenBank/DDBJ databases">
        <title>Genome sequence of Desulfocucumis palustris strain NAW-5.</title>
        <authorList>
            <person name="Watanabe M."/>
            <person name="Kojima H."/>
            <person name="Fukui M."/>
        </authorList>
    </citation>
    <scope>NUCLEOTIDE SEQUENCE [LARGE SCALE GENOMIC DNA]</scope>
    <source>
        <strain evidence="3">NAW-5</strain>
    </source>
</reference>
<accession>A0A2L2XD39</accession>
<feature type="region of interest" description="Disordered" evidence="1">
    <location>
        <begin position="26"/>
        <end position="47"/>
    </location>
</feature>
<dbReference type="EMBL" id="BFAV01000112">
    <property type="protein sequence ID" value="GBF33643.1"/>
    <property type="molecule type" value="Genomic_DNA"/>
</dbReference>
<dbReference type="AlphaFoldDB" id="A0A2L2XD39"/>
<name>A0A2L2XD39_9FIRM</name>
<comment type="caution">
    <text evidence="2">The sequence shown here is derived from an EMBL/GenBank/DDBJ whole genome shotgun (WGS) entry which is preliminary data.</text>
</comment>
<organism evidence="2 3">
    <name type="scientific">Desulfocucumis palustris</name>
    <dbReference type="NCBI Taxonomy" id="1898651"/>
    <lineage>
        <taxon>Bacteria</taxon>
        <taxon>Bacillati</taxon>
        <taxon>Bacillota</taxon>
        <taxon>Clostridia</taxon>
        <taxon>Eubacteriales</taxon>
        <taxon>Desulfocucumaceae</taxon>
        <taxon>Desulfocucumis</taxon>
    </lineage>
</organism>
<evidence type="ECO:0000256" key="1">
    <source>
        <dbReference type="SAM" id="MobiDB-lite"/>
    </source>
</evidence>